<keyword evidence="2" id="KW-0238">DNA-binding</keyword>
<feature type="region of interest" description="Disordered" evidence="4">
    <location>
        <begin position="263"/>
        <end position="284"/>
    </location>
</feature>
<name>A0ABU8WGL0_9BURK</name>
<reference evidence="6 7" key="1">
    <citation type="submission" date="2024-03" db="EMBL/GenBank/DDBJ databases">
        <title>Novel species of the genus Variovorax.</title>
        <authorList>
            <person name="Liu Q."/>
            <person name="Xin Y.-H."/>
        </authorList>
    </citation>
    <scope>NUCLEOTIDE SEQUENCE [LARGE SCALE GENOMIC DNA]</scope>
    <source>
        <strain evidence="6 7">KACC 18900</strain>
    </source>
</reference>
<dbReference type="PRINTS" id="PR00038">
    <property type="entry name" value="HTHLUXR"/>
</dbReference>
<dbReference type="InterPro" id="IPR000792">
    <property type="entry name" value="Tscrpt_reg_LuxR_C"/>
</dbReference>
<evidence type="ECO:0000256" key="3">
    <source>
        <dbReference type="ARBA" id="ARBA00023163"/>
    </source>
</evidence>
<proteinExistence type="predicted"/>
<dbReference type="PROSITE" id="PS50043">
    <property type="entry name" value="HTH_LUXR_2"/>
    <property type="match status" value="1"/>
</dbReference>
<dbReference type="Pfam" id="PF00196">
    <property type="entry name" value="GerE"/>
    <property type="match status" value="1"/>
</dbReference>
<dbReference type="SMART" id="SM00421">
    <property type="entry name" value="HTH_LUXR"/>
    <property type="match status" value="1"/>
</dbReference>
<feature type="domain" description="HTH luxR-type" evidence="5">
    <location>
        <begin position="189"/>
        <end position="254"/>
    </location>
</feature>
<dbReference type="EMBL" id="JBBKZT010000003">
    <property type="protein sequence ID" value="MEJ8846651.1"/>
    <property type="molecule type" value="Genomic_DNA"/>
</dbReference>
<dbReference type="CDD" id="cd06170">
    <property type="entry name" value="LuxR_C_like"/>
    <property type="match status" value="1"/>
</dbReference>
<dbReference type="PANTHER" id="PTHR44688:SF16">
    <property type="entry name" value="DNA-BINDING TRANSCRIPTIONAL ACTIVATOR DEVR_DOSR"/>
    <property type="match status" value="1"/>
</dbReference>
<evidence type="ECO:0000259" key="5">
    <source>
        <dbReference type="PROSITE" id="PS50043"/>
    </source>
</evidence>
<evidence type="ECO:0000256" key="1">
    <source>
        <dbReference type="ARBA" id="ARBA00023015"/>
    </source>
</evidence>
<evidence type="ECO:0000256" key="4">
    <source>
        <dbReference type="SAM" id="MobiDB-lite"/>
    </source>
</evidence>
<dbReference type="PANTHER" id="PTHR44688">
    <property type="entry name" value="DNA-BINDING TRANSCRIPTIONAL ACTIVATOR DEVR_DOSR"/>
    <property type="match status" value="1"/>
</dbReference>
<dbReference type="Proteomes" id="UP001385892">
    <property type="component" value="Unassembled WGS sequence"/>
</dbReference>
<gene>
    <name evidence="6" type="ORF">WKW82_08325</name>
</gene>
<accession>A0ABU8WGL0</accession>
<dbReference type="InterPro" id="IPR036388">
    <property type="entry name" value="WH-like_DNA-bd_sf"/>
</dbReference>
<dbReference type="Gene3D" id="1.10.10.10">
    <property type="entry name" value="Winged helix-like DNA-binding domain superfamily/Winged helix DNA-binding domain"/>
    <property type="match status" value="1"/>
</dbReference>
<protein>
    <submittedName>
        <fullName evidence="6">Helix-turn-helix transcriptional regulator</fullName>
    </submittedName>
</protein>
<evidence type="ECO:0000313" key="6">
    <source>
        <dbReference type="EMBL" id="MEJ8846651.1"/>
    </source>
</evidence>
<keyword evidence="7" id="KW-1185">Reference proteome</keyword>
<dbReference type="SUPFAM" id="SSF46894">
    <property type="entry name" value="C-terminal effector domain of the bipartite response regulators"/>
    <property type="match status" value="1"/>
</dbReference>
<evidence type="ECO:0000313" key="7">
    <source>
        <dbReference type="Proteomes" id="UP001385892"/>
    </source>
</evidence>
<dbReference type="InterPro" id="IPR016032">
    <property type="entry name" value="Sig_transdc_resp-reg_C-effctor"/>
</dbReference>
<dbReference type="RefSeq" id="WP_340341795.1">
    <property type="nucleotide sequence ID" value="NZ_JBBKZT010000003.1"/>
</dbReference>
<keyword evidence="3" id="KW-0804">Transcription</keyword>
<sequence>MHLNTSQTRALGDVMRLLAEATDADALRGDLALPMLDLLQADTYVSFTFNTATHRFDRVKAVNMSLDNLRTWDEYYRFIDPLTFPMMERRHPTLATQILCQSDLSRTEFFNDFLARDHMHWGVNLYVFSQGACTGDMRIWRQRERGNFDANEIDALRMVEPAFAAALARLRWETEPLMSPAACESVTELLQRKSALSMREAEAASLVLSGCPDKLIAKRMAVGLPTVRFHLANAFRKLRVDNRTQLAARVQALVSDAPVAGAPALQPPSAPFPPARRPQCPAPA</sequence>
<evidence type="ECO:0000256" key="2">
    <source>
        <dbReference type="ARBA" id="ARBA00023125"/>
    </source>
</evidence>
<comment type="caution">
    <text evidence="6">The sequence shown here is derived from an EMBL/GenBank/DDBJ whole genome shotgun (WGS) entry which is preliminary data.</text>
</comment>
<feature type="compositionally biased region" description="Pro residues" evidence="4">
    <location>
        <begin position="265"/>
        <end position="284"/>
    </location>
</feature>
<keyword evidence="1" id="KW-0805">Transcription regulation</keyword>
<organism evidence="6 7">
    <name type="scientific">Variovorax rhizosphaerae</name>
    <dbReference type="NCBI Taxonomy" id="1836200"/>
    <lineage>
        <taxon>Bacteria</taxon>
        <taxon>Pseudomonadati</taxon>
        <taxon>Pseudomonadota</taxon>
        <taxon>Betaproteobacteria</taxon>
        <taxon>Burkholderiales</taxon>
        <taxon>Comamonadaceae</taxon>
        <taxon>Variovorax</taxon>
    </lineage>
</organism>